<sequence length="170" mass="19714">MEELNSTLNATESTLESLNRILTAILERLILESKKEQDKSVLNRLKSYAEQGGRIYSIPINRKSQELFENSLNTERVLAYKCESVEDPGKYQYLVRDCDVNKLVPYIKESMSISNDNTGQKEKLRDHKYVADKKLDDVLTKAEAKLAAKEKDRALRKARNNDKRGRKYER</sequence>
<evidence type="ECO:0000313" key="2">
    <source>
        <dbReference type="EMBL" id="MBB6041009.1"/>
    </source>
</evidence>
<evidence type="ECO:0000256" key="1">
    <source>
        <dbReference type="SAM" id="MobiDB-lite"/>
    </source>
</evidence>
<proteinExistence type="predicted"/>
<reference evidence="2 3" key="1">
    <citation type="submission" date="2020-08" db="EMBL/GenBank/DDBJ databases">
        <title>Genomic Encyclopedia of Type Strains, Phase IV (KMG-IV): sequencing the most valuable type-strain genomes for metagenomic binning, comparative biology and taxonomic classification.</title>
        <authorList>
            <person name="Goeker M."/>
        </authorList>
    </citation>
    <scope>NUCLEOTIDE SEQUENCE [LARGE SCALE GENOMIC DNA]</scope>
    <source>
        <strain evidence="2 3">DSM 17245</strain>
    </source>
</reference>
<gene>
    <name evidence="2" type="ORF">HNQ46_000981</name>
</gene>
<feature type="region of interest" description="Disordered" evidence="1">
    <location>
        <begin position="147"/>
        <end position="170"/>
    </location>
</feature>
<organism evidence="2 3">
    <name type="scientific">Oribacterium sinus</name>
    <dbReference type="NCBI Taxonomy" id="237576"/>
    <lineage>
        <taxon>Bacteria</taxon>
        <taxon>Bacillati</taxon>
        <taxon>Bacillota</taxon>
        <taxon>Clostridia</taxon>
        <taxon>Lachnospirales</taxon>
        <taxon>Lachnospiraceae</taxon>
        <taxon>Oribacterium</taxon>
    </lineage>
</organism>
<dbReference type="Proteomes" id="UP000522163">
    <property type="component" value="Unassembled WGS sequence"/>
</dbReference>
<dbReference type="GeneID" id="85014536"/>
<dbReference type="EMBL" id="JACHHH010000004">
    <property type="protein sequence ID" value="MBB6041009.1"/>
    <property type="molecule type" value="Genomic_DNA"/>
</dbReference>
<name>A0A7W9SF48_9FIRM</name>
<accession>A0A7W9SF48</accession>
<dbReference type="AlphaFoldDB" id="A0A7W9SF48"/>
<evidence type="ECO:0000313" key="3">
    <source>
        <dbReference type="Proteomes" id="UP000522163"/>
    </source>
</evidence>
<protein>
    <submittedName>
        <fullName evidence="2">Putative coiled-coil protein SlyX</fullName>
    </submittedName>
</protein>
<dbReference type="RefSeq" id="WP_183683509.1">
    <property type="nucleotide sequence ID" value="NZ_JACHHH010000004.1"/>
</dbReference>
<comment type="caution">
    <text evidence="2">The sequence shown here is derived from an EMBL/GenBank/DDBJ whole genome shotgun (WGS) entry which is preliminary data.</text>
</comment>